<evidence type="ECO:0000259" key="5">
    <source>
        <dbReference type="Pfam" id="PF24883"/>
    </source>
</evidence>
<dbReference type="InterPro" id="IPR054471">
    <property type="entry name" value="GPIID_WHD"/>
</dbReference>
<dbReference type="Gene3D" id="3.40.50.1580">
    <property type="entry name" value="Nucleoside phosphorylase domain"/>
    <property type="match status" value="1"/>
</dbReference>
<feature type="domain" description="Nephrocystin 3-like N-terminal" evidence="5">
    <location>
        <begin position="356"/>
        <end position="536"/>
    </location>
</feature>
<dbReference type="EMBL" id="KV878265">
    <property type="protein sequence ID" value="OJZ79939.1"/>
    <property type="molecule type" value="Genomic_DNA"/>
</dbReference>
<dbReference type="InterPro" id="IPR035994">
    <property type="entry name" value="Nucleoside_phosphorylase_sf"/>
</dbReference>
<dbReference type="InterPro" id="IPR053137">
    <property type="entry name" value="NLR-like"/>
</dbReference>
<evidence type="ECO:0000256" key="2">
    <source>
        <dbReference type="PROSITE-ProRule" id="PRU00023"/>
    </source>
</evidence>
<name>A0A1M3SZJ6_ASPLC</name>
<dbReference type="VEuPathDB" id="FungiDB:ASPFODRAFT_148418"/>
<feature type="repeat" description="ANK" evidence="2">
    <location>
        <begin position="1125"/>
        <end position="1157"/>
    </location>
</feature>
<dbReference type="Pfam" id="PF12796">
    <property type="entry name" value="Ank_2"/>
    <property type="match status" value="2"/>
</dbReference>
<feature type="repeat" description="ANK" evidence="2">
    <location>
        <begin position="852"/>
        <end position="884"/>
    </location>
</feature>
<dbReference type="InterPro" id="IPR027417">
    <property type="entry name" value="P-loop_NTPase"/>
</dbReference>
<sequence>MTRLTVDDYTVAWICALPLEAAAARAMLDKTHGSPPRANDPNAYDFGELNGHYIAIAYLPDGVYGTVSSASVASRMRLTFRSLQFALMVGIGGGVPSKSHDIRLGDIVVGKPGKNHGGVVQYDYGKAVQGEQFQQTGFLNQPPQSLLTHMSRLESKQTMDGDDAIANLVSAALERSPGMTARFSAPARDPDLLFHSSYHHVEKGAGCEKCDRERVVDRPLRATSAPRVHYGLIASGNQVMKDSATRDCLSEQHGMLCFEMEASGLMNELPTLVIRGICDYCDSHKHDEWQGYAALAAAAYAKELLSSIPPENKIAMLGQGTQFTEDERACLAKLFFTELEEDINSLKRGTGDRTPGTCSWFLETSELKSWFRQNKGLDDLERNILWVYGNPGIGKSTMAMTLAQEIPTKSYFADGDNILSIVFCEADSEHRTGATSILRGLIYQIVNQCPAFMKVVMSKYDIRGEGFFASFDALWALLMGMGRTVKGPEIYCIIDGLDECEPESQKMLFDQIVQSFSKPVMPGSEPFRLHMLILSRPYPELKSCLSVFKCVDLGLYDEVKSDLQAMIKDTAKELARRNNYTLPVEQEVSRILEDKADGTFLWVGIAYDEMRSVPSRNAVQKLRALPRGLYSLYRNLLDAATATATACSPDDYRAIQKIMEIVAFARRPLTLAEIAEACRLYLDTDLGSRLQFTKEVIDLCHFLVVIDKGHVRMLHRSVQEFLILEIQDINPARSNCVLSHRCIEVIFQYCGPDMNPSALEPNHSFLAYSVLYWPEHAALGQKEFTLPNGQENFFKDRLGAWRWWLDRYNYLTRGTWNNLDMDISAIHVAARWGIIPLISFLLRGNLEVKDAQGRTPLLVAAEHSQVEAIQLLLGSGARVDILNNEHQSVLHILCSSADYTDSKVTKYLLEQGVSPYDCDENNMTPFFYAVGNLNEELVRFFLQNGFDATTQIQRRLWPGRTTMSPTTYRDPREGAHENIESSLTALHFSALNGCSQMAAFLMQHGADPNPRSQLGDTPLHLAIRSKLLGRECHDAWTSGRYAMEFLTEMVTDFDSEEAFDITGTIDRARTQIVETLVESQITDVNIANGFGDYPQHVIEFRKHYALSILSKLIENGADISRLNGSRQTCLHLASKAGNLEVVRRLVDAGQDILLEDIHRLSPFHYALKEGYSEVLQYMSQACDQALSGVWNTLDCHGRTPLHHHVSSVFCDIDLVDFLMQVGCDLNQADAEQNSSLGLYMGSFHLGVERQIFSHLVQKGADPLWVNRRRQNMAHLLMRQSGAHKEILEELLNRGLDPAAQDVDGKTFMHHGAIHGAFTEELAQFLRCKGVLDLQTRDSTGKTPLEYAQEKAHQEFPGDNLIHFDPRWEKSFNVLIAVARTLP</sequence>
<feature type="repeat" description="ANK" evidence="2">
    <location>
        <begin position="1196"/>
        <end position="1230"/>
    </location>
</feature>
<feature type="domain" description="GPI inositol-deacylase winged helix" evidence="4">
    <location>
        <begin position="653"/>
        <end position="725"/>
    </location>
</feature>
<dbReference type="InterPro" id="IPR000845">
    <property type="entry name" value="Nucleoside_phosphorylase_d"/>
</dbReference>
<keyword evidence="1" id="KW-0677">Repeat</keyword>
<dbReference type="GO" id="GO:0009116">
    <property type="term" value="P:nucleoside metabolic process"/>
    <property type="evidence" value="ECO:0007669"/>
    <property type="project" value="InterPro"/>
</dbReference>
<dbReference type="OrthoDB" id="1577640at2759"/>
<dbReference type="SUPFAM" id="SSF48403">
    <property type="entry name" value="Ankyrin repeat"/>
    <property type="match status" value="3"/>
</dbReference>
<dbReference type="PANTHER" id="PTHR46082:SF11">
    <property type="entry name" value="AAA+ ATPASE DOMAIN-CONTAINING PROTEIN-RELATED"/>
    <property type="match status" value="1"/>
</dbReference>
<evidence type="ECO:0000313" key="7">
    <source>
        <dbReference type="Proteomes" id="UP000184063"/>
    </source>
</evidence>
<feature type="repeat" description="ANK" evidence="2">
    <location>
        <begin position="981"/>
        <end position="1013"/>
    </location>
</feature>
<dbReference type="Pfam" id="PF24883">
    <property type="entry name" value="NPHP3_N"/>
    <property type="match status" value="1"/>
</dbReference>
<dbReference type="PROSITE" id="PS50297">
    <property type="entry name" value="ANK_REP_REGION"/>
    <property type="match status" value="3"/>
</dbReference>
<evidence type="ECO:0000313" key="6">
    <source>
        <dbReference type="EMBL" id="OJZ79939.1"/>
    </source>
</evidence>
<evidence type="ECO:0000259" key="4">
    <source>
        <dbReference type="Pfam" id="PF22939"/>
    </source>
</evidence>
<feature type="domain" description="Nucleoside phosphorylase" evidence="3">
    <location>
        <begin position="11"/>
        <end position="296"/>
    </location>
</feature>
<evidence type="ECO:0000256" key="1">
    <source>
        <dbReference type="ARBA" id="ARBA00022737"/>
    </source>
</evidence>
<dbReference type="SUPFAM" id="SSF53167">
    <property type="entry name" value="Purine and uridine phosphorylases"/>
    <property type="match status" value="1"/>
</dbReference>
<dbReference type="Pfam" id="PF01048">
    <property type="entry name" value="PNP_UDP_1"/>
    <property type="match status" value="1"/>
</dbReference>
<keyword evidence="2" id="KW-0040">ANK repeat</keyword>
<organism evidence="6 7">
    <name type="scientific">Aspergillus luchuensis (strain CBS 106.47)</name>
    <dbReference type="NCBI Taxonomy" id="1137211"/>
    <lineage>
        <taxon>Eukaryota</taxon>
        <taxon>Fungi</taxon>
        <taxon>Dikarya</taxon>
        <taxon>Ascomycota</taxon>
        <taxon>Pezizomycotina</taxon>
        <taxon>Eurotiomycetes</taxon>
        <taxon>Eurotiomycetidae</taxon>
        <taxon>Eurotiales</taxon>
        <taxon>Aspergillaceae</taxon>
        <taxon>Aspergillus</taxon>
        <taxon>Aspergillus subgen. Circumdati</taxon>
    </lineage>
</organism>
<dbReference type="GO" id="GO:0003824">
    <property type="term" value="F:catalytic activity"/>
    <property type="evidence" value="ECO:0007669"/>
    <property type="project" value="InterPro"/>
</dbReference>
<dbReference type="Gene3D" id="1.25.40.20">
    <property type="entry name" value="Ankyrin repeat-containing domain"/>
    <property type="match status" value="4"/>
</dbReference>
<dbReference type="InterPro" id="IPR002110">
    <property type="entry name" value="Ankyrin_rpt"/>
</dbReference>
<dbReference type="PROSITE" id="PS50088">
    <property type="entry name" value="ANK_REPEAT"/>
    <property type="match status" value="4"/>
</dbReference>
<evidence type="ECO:0000259" key="3">
    <source>
        <dbReference type="Pfam" id="PF01048"/>
    </source>
</evidence>
<reference evidence="7" key="1">
    <citation type="journal article" date="2017" name="Genome Biol.">
        <title>Comparative genomics reveals high biological diversity and specific adaptations in the industrially and medically important fungal genus Aspergillus.</title>
        <authorList>
            <person name="de Vries R.P."/>
            <person name="Riley R."/>
            <person name="Wiebenga A."/>
            <person name="Aguilar-Osorio G."/>
            <person name="Amillis S."/>
            <person name="Uchima C.A."/>
            <person name="Anderluh G."/>
            <person name="Asadollahi M."/>
            <person name="Askin M."/>
            <person name="Barry K."/>
            <person name="Battaglia E."/>
            <person name="Bayram O."/>
            <person name="Benocci T."/>
            <person name="Braus-Stromeyer S.A."/>
            <person name="Caldana C."/>
            <person name="Canovas D."/>
            <person name="Cerqueira G.C."/>
            <person name="Chen F."/>
            <person name="Chen W."/>
            <person name="Choi C."/>
            <person name="Clum A."/>
            <person name="Dos Santos R.A."/>
            <person name="Damasio A.R."/>
            <person name="Diallinas G."/>
            <person name="Emri T."/>
            <person name="Fekete E."/>
            <person name="Flipphi M."/>
            <person name="Freyberg S."/>
            <person name="Gallo A."/>
            <person name="Gournas C."/>
            <person name="Habgood R."/>
            <person name="Hainaut M."/>
            <person name="Harispe M.L."/>
            <person name="Henrissat B."/>
            <person name="Hilden K.S."/>
            <person name="Hope R."/>
            <person name="Hossain A."/>
            <person name="Karabika E."/>
            <person name="Karaffa L."/>
            <person name="Karanyi Z."/>
            <person name="Krasevec N."/>
            <person name="Kuo A."/>
            <person name="Kusch H."/>
            <person name="LaButti K."/>
            <person name="Lagendijk E.L."/>
            <person name="Lapidus A."/>
            <person name="Levasseur A."/>
            <person name="Lindquist E."/>
            <person name="Lipzen A."/>
            <person name="Logrieco A.F."/>
            <person name="MacCabe A."/>
            <person name="Maekelae M.R."/>
            <person name="Malavazi I."/>
            <person name="Melin P."/>
            <person name="Meyer V."/>
            <person name="Mielnichuk N."/>
            <person name="Miskei M."/>
            <person name="Molnar A.P."/>
            <person name="Mule G."/>
            <person name="Ngan C.Y."/>
            <person name="Orejas M."/>
            <person name="Orosz E."/>
            <person name="Ouedraogo J.P."/>
            <person name="Overkamp K.M."/>
            <person name="Park H.-S."/>
            <person name="Perrone G."/>
            <person name="Piumi F."/>
            <person name="Punt P.J."/>
            <person name="Ram A.F."/>
            <person name="Ramon A."/>
            <person name="Rauscher S."/>
            <person name="Record E."/>
            <person name="Riano-Pachon D.M."/>
            <person name="Robert V."/>
            <person name="Roehrig J."/>
            <person name="Ruller R."/>
            <person name="Salamov A."/>
            <person name="Salih N.S."/>
            <person name="Samson R.A."/>
            <person name="Sandor E."/>
            <person name="Sanguinetti M."/>
            <person name="Schuetze T."/>
            <person name="Sepcic K."/>
            <person name="Shelest E."/>
            <person name="Sherlock G."/>
            <person name="Sophianopoulou V."/>
            <person name="Squina F.M."/>
            <person name="Sun H."/>
            <person name="Susca A."/>
            <person name="Todd R.B."/>
            <person name="Tsang A."/>
            <person name="Unkles S.E."/>
            <person name="van de Wiele N."/>
            <person name="van Rossen-Uffink D."/>
            <person name="Oliveira J.V."/>
            <person name="Vesth T.C."/>
            <person name="Visser J."/>
            <person name="Yu J.-H."/>
            <person name="Zhou M."/>
            <person name="Andersen M.R."/>
            <person name="Archer D.B."/>
            <person name="Baker S.E."/>
            <person name="Benoit I."/>
            <person name="Brakhage A.A."/>
            <person name="Braus G.H."/>
            <person name="Fischer R."/>
            <person name="Frisvad J.C."/>
            <person name="Goldman G.H."/>
            <person name="Houbraken J."/>
            <person name="Oakley B."/>
            <person name="Pocsi I."/>
            <person name="Scazzocchio C."/>
            <person name="Seiboth B."/>
            <person name="vanKuyk P.A."/>
            <person name="Wortman J."/>
            <person name="Dyer P.S."/>
            <person name="Grigoriev I.V."/>
        </authorList>
    </citation>
    <scope>NUCLEOTIDE SEQUENCE [LARGE SCALE GENOMIC DNA]</scope>
    <source>
        <strain evidence="7">CBS 106.47</strain>
    </source>
</reference>
<protein>
    <submittedName>
        <fullName evidence="6">Uncharacterized protein</fullName>
    </submittedName>
</protein>
<dbReference type="Pfam" id="PF22939">
    <property type="entry name" value="WHD_GPIID"/>
    <property type="match status" value="1"/>
</dbReference>
<dbReference type="Proteomes" id="UP000184063">
    <property type="component" value="Unassembled WGS sequence"/>
</dbReference>
<accession>A0A1M3SZJ6</accession>
<dbReference type="PANTHER" id="PTHR46082">
    <property type="entry name" value="ATP/GTP-BINDING PROTEIN-RELATED"/>
    <property type="match status" value="1"/>
</dbReference>
<dbReference type="SMART" id="SM00248">
    <property type="entry name" value="ANK"/>
    <property type="match status" value="10"/>
</dbReference>
<gene>
    <name evidence="6" type="ORF">ASPFODRAFT_148418</name>
</gene>
<dbReference type="InterPro" id="IPR056884">
    <property type="entry name" value="NPHP3-like_N"/>
</dbReference>
<dbReference type="Pfam" id="PF13857">
    <property type="entry name" value="Ank_5"/>
    <property type="match status" value="1"/>
</dbReference>
<dbReference type="SUPFAM" id="SSF52540">
    <property type="entry name" value="P-loop containing nucleoside triphosphate hydrolases"/>
    <property type="match status" value="1"/>
</dbReference>
<dbReference type="Gene3D" id="3.40.50.300">
    <property type="entry name" value="P-loop containing nucleotide triphosphate hydrolases"/>
    <property type="match status" value="1"/>
</dbReference>
<proteinExistence type="predicted"/>
<dbReference type="InterPro" id="IPR036770">
    <property type="entry name" value="Ankyrin_rpt-contain_sf"/>
</dbReference>